<sequence length="455" mass="49503">MPNLLDAAYLGLLLACSPVLASRSLRRGKYREGWAEKLRGRVPRRLGEAPCLWFHAVSVGEVLLLRPLVADLQRRRPAWEVVISTTTPTGLEVARRTFPDLVTFYAPLDFSWAVRRALDRIRPTVLALVETELWPNLIRAASERGARVAVINGRLSRRSHPRYRRFRALLGPTLRRLDAVAAQSEESAERFRDIGVPADRLTVTGSIKYDGLDGDRQSSRVRSARRSLGLEDVSGPIFVAGSTQEGEELAALEAYQAAREEHPGLRLILVPRHPERGAELAGWLASRGEPVWRRSVDEVPPRTPDPGERPPVLLIDTVGELSSIWGLADVAFVGGSLHPGRGGQNMMEPSAFGASVLFGPHTSNFREAVEGLLDRGAARVVRDAAELASALREELAQPTTARQRGASARGFVLAQRGATERTLALLDGLVGPIGKASRPGTSVSRNASRPASSAA</sequence>
<protein>
    <recommendedName>
        <fullName evidence="3 9">3-deoxy-D-manno-octulosonic acid transferase</fullName>
        <shortName evidence="9">Kdo transferase</shortName>
        <ecNumber evidence="2 9">2.4.99.12</ecNumber>
    </recommendedName>
    <alternativeName>
        <fullName evidence="5 9">Lipid IV(A) 3-deoxy-D-manno-octulosonic acid transferase</fullName>
    </alternativeName>
</protein>
<evidence type="ECO:0000313" key="12">
    <source>
        <dbReference type="EMBL" id="RUL87382.1"/>
    </source>
</evidence>
<dbReference type="FunFam" id="3.40.50.11720:FF:000001">
    <property type="entry name" value="3-deoxy-D-manno-octulosonic acid transferase"/>
    <property type="match status" value="1"/>
</dbReference>
<reference evidence="12 13" key="1">
    <citation type="submission" date="2018-12" db="EMBL/GenBank/DDBJ databases">
        <authorList>
            <person name="Toschakov S.V."/>
        </authorList>
    </citation>
    <scope>NUCLEOTIDE SEQUENCE [LARGE SCALE GENOMIC DNA]</scope>
    <source>
        <strain evidence="12 13">GM2012</strain>
    </source>
</reference>
<feature type="site" description="Transition state stabilizer" evidence="8">
    <location>
        <position position="208"/>
    </location>
</feature>
<evidence type="ECO:0000256" key="8">
    <source>
        <dbReference type="PIRSR" id="PIRSR639901-2"/>
    </source>
</evidence>
<dbReference type="GO" id="GO:0009244">
    <property type="term" value="P:lipopolysaccharide core region biosynthetic process"/>
    <property type="evidence" value="ECO:0007669"/>
    <property type="project" value="UniProtKB-UniRule"/>
</dbReference>
<evidence type="ECO:0000256" key="10">
    <source>
        <dbReference type="SAM" id="MobiDB-lite"/>
    </source>
</evidence>
<gene>
    <name evidence="12" type="ORF">TsocGM_12695</name>
</gene>
<feature type="active site" description="Proton acceptor" evidence="7">
    <location>
        <position position="61"/>
    </location>
</feature>
<dbReference type="Pfam" id="PF04413">
    <property type="entry name" value="Glycos_transf_N"/>
    <property type="match status" value="1"/>
</dbReference>
<dbReference type="InterPro" id="IPR007507">
    <property type="entry name" value="Glycos_transf_N"/>
</dbReference>
<feature type="site" description="Transition state stabilizer" evidence="8">
    <location>
        <position position="130"/>
    </location>
</feature>
<keyword evidence="9" id="KW-0472">Membrane</keyword>
<evidence type="ECO:0000256" key="2">
    <source>
        <dbReference type="ARBA" id="ARBA00012621"/>
    </source>
</evidence>
<dbReference type="PANTHER" id="PTHR42755">
    <property type="entry name" value="3-DEOXY-MANNO-OCTULOSONATE CYTIDYLYLTRANSFERASE"/>
    <property type="match status" value="1"/>
</dbReference>
<evidence type="ECO:0000256" key="5">
    <source>
        <dbReference type="ARBA" id="ARBA00031445"/>
    </source>
</evidence>
<comment type="function">
    <text evidence="9">Involved in lipopolysaccharide (LPS) biosynthesis. Catalyzes the transfer of 3-deoxy-D-manno-octulosonate (Kdo) residue(s) from CMP-Kdo to lipid IV(A), the tetraacyldisaccharide-1,4'-bisphosphate precursor of lipid A.</text>
</comment>
<dbReference type="InterPro" id="IPR038107">
    <property type="entry name" value="Glycos_transf_N_sf"/>
</dbReference>
<feature type="region of interest" description="Disordered" evidence="10">
    <location>
        <begin position="435"/>
        <end position="455"/>
    </location>
</feature>
<dbReference type="GO" id="GO:0009245">
    <property type="term" value="P:lipid A biosynthetic process"/>
    <property type="evidence" value="ECO:0007669"/>
    <property type="project" value="TreeGrafter"/>
</dbReference>
<dbReference type="Gene3D" id="3.40.50.2000">
    <property type="entry name" value="Glycogen Phosphorylase B"/>
    <property type="match status" value="1"/>
</dbReference>
<feature type="domain" description="3-deoxy-D-manno-octulosonic-acid transferase N-terminal" evidence="11">
    <location>
        <begin position="41"/>
        <end position="210"/>
    </location>
</feature>
<evidence type="ECO:0000256" key="9">
    <source>
        <dbReference type="RuleBase" id="RU365103"/>
    </source>
</evidence>
<comment type="subcellular location">
    <subcellularLocation>
        <location evidence="9">Cell membrane</location>
    </subcellularLocation>
</comment>
<name>A0A432MJ34_9BACT</name>
<dbReference type="EMBL" id="RYZH01000022">
    <property type="protein sequence ID" value="RUL87382.1"/>
    <property type="molecule type" value="Genomic_DNA"/>
</dbReference>
<dbReference type="RefSeq" id="WP_126725746.1">
    <property type="nucleotide sequence ID" value="NZ_RYZH01000022.1"/>
</dbReference>
<keyword evidence="9" id="KW-1003">Cell membrane</keyword>
<evidence type="ECO:0000313" key="13">
    <source>
        <dbReference type="Proteomes" id="UP000280296"/>
    </source>
</evidence>
<feature type="compositionally biased region" description="Low complexity" evidence="10">
    <location>
        <begin position="442"/>
        <end position="455"/>
    </location>
</feature>
<evidence type="ECO:0000256" key="3">
    <source>
        <dbReference type="ARBA" id="ARBA00019077"/>
    </source>
</evidence>
<accession>A0A432MJ34</accession>
<evidence type="ECO:0000256" key="7">
    <source>
        <dbReference type="PIRSR" id="PIRSR639901-1"/>
    </source>
</evidence>
<evidence type="ECO:0000256" key="1">
    <source>
        <dbReference type="ARBA" id="ARBA00004713"/>
    </source>
</evidence>
<dbReference type="UniPathway" id="UPA00958"/>
<dbReference type="GO" id="GO:0005886">
    <property type="term" value="C:plasma membrane"/>
    <property type="evidence" value="ECO:0007669"/>
    <property type="project" value="UniProtKB-SubCell"/>
</dbReference>
<comment type="similarity">
    <text evidence="9">Belongs to the glycosyltransferase group 1 family.</text>
</comment>
<proteinExistence type="inferred from homology"/>
<dbReference type="GO" id="GO:0043842">
    <property type="term" value="F:Kdo transferase activity"/>
    <property type="evidence" value="ECO:0007669"/>
    <property type="project" value="UniProtKB-EC"/>
</dbReference>
<evidence type="ECO:0000259" key="11">
    <source>
        <dbReference type="Pfam" id="PF04413"/>
    </source>
</evidence>
<dbReference type="Gene3D" id="3.40.50.11720">
    <property type="entry name" value="3-Deoxy-D-manno-octulosonic-acid transferase, N-terminal domain"/>
    <property type="match status" value="1"/>
</dbReference>
<reference evidence="12 13" key="2">
    <citation type="submission" date="2019-01" db="EMBL/GenBank/DDBJ databases">
        <title>Tautonia sociabilis, a novel thermotolerant planctomycete of Isosphaeraceae family, isolated from a 4000 m deep subterranean habitat.</title>
        <authorList>
            <person name="Kovaleva O.L."/>
            <person name="Elcheninov A.G."/>
            <person name="Van Heerden E."/>
            <person name="Toshchakov S.V."/>
            <person name="Novikov A."/>
            <person name="Bonch-Osmolovskaya E.A."/>
            <person name="Kublanov I.V."/>
        </authorList>
    </citation>
    <scope>NUCLEOTIDE SEQUENCE [LARGE SCALE GENOMIC DNA]</scope>
    <source>
        <strain evidence="12 13">GM2012</strain>
    </source>
</reference>
<dbReference type="SUPFAM" id="SSF53756">
    <property type="entry name" value="UDP-Glycosyltransferase/glycogen phosphorylase"/>
    <property type="match status" value="1"/>
</dbReference>
<dbReference type="OrthoDB" id="9789797at2"/>
<evidence type="ECO:0000256" key="6">
    <source>
        <dbReference type="ARBA" id="ARBA00049183"/>
    </source>
</evidence>
<dbReference type="AlphaFoldDB" id="A0A432MJ34"/>
<organism evidence="12 13">
    <name type="scientific">Tautonia sociabilis</name>
    <dbReference type="NCBI Taxonomy" id="2080755"/>
    <lineage>
        <taxon>Bacteria</taxon>
        <taxon>Pseudomonadati</taxon>
        <taxon>Planctomycetota</taxon>
        <taxon>Planctomycetia</taxon>
        <taxon>Isosphaerales</taxon>
        <taxon>Isosphaeraceae</taxon>
        <taxon>Tautonia</taxon>
    </lineage>
</organism>
<comment type="caution">
    <text evidence="12">The sequence shown here is derived from an EMBL/GenBank/DDBJ whole genome shotgun (WGS) entry which is preliminary data.</text>
</comment>
<dbReference type="Proteomes" id="UP000280296">
    <property type="component" value="Unassembled WGS sequence"/>
</dbReference>
<dbReference type="EC" id="2.4.99.12" evidence="2 9"/>
<dbReference type="InterPro" id="IPR039901">
    <property type="entry name" value="Kdotransferase"/>
</dbReference>
<keyword evidence="4 9" id="KW-0808">Transferase</keyword>
<comment type="catalytic activity">
    <reaction evidence="6 9">
        <text>lipid IVA (E. coli) + CMP-3-deoxy-beta-D-manno-octulosonate = alpha-Kdo-(2-&gt;6)-lipid IVA (E. coli) + CMP + H(+)</text>
        <dbReference type="Rhea" id="RHEA:28066"/>
        <dbReference type="ChEBI" id="CHEBI:15378"/>
        <dbReference type="ChEBI" id="CHEBI:58603"/>
        <dbReference type="ChEBI" id="CHEBI:60364"/>
        <dbReference type="ChEBI" id="CHEBI:60377"/>
        <dbReference type="ChEBI" id="CHEBI:85987"/>
        <dbReference type="EC" id="2.4.99.12"/>
    </reaction>
</comment>
<keyword evidence="13" id="KW-1185">Reference proteome</keyword>
<keyword evidence="9" id="KW-0448">Lipopolysaccharide biosynthesis</keyword>
<evidence type="ECO:0000256" key="4">
    <source>
        <dbReference type="ARBA" id="ARBA00022679"/>
    </source>
</evidence>
<comment type="pathway">
    <text evidence="1 9">Bacterial outer membrane biogenesis; LPS core biosynthesis.</text>
</comment>
<dbReference type="PANTHER" id="PTHR42755:SF1">
    <property type="entry name" value="3-DEOXY-D-MANNO-OCTULOSONIC ACID TRANSFERASE, MITOCHONDRIAL-RELATED"/>
    <property type="match status" value="1"/>
</dbReference>